<dbReference type="GO" id="GO:0005634">
    <property type="term" value="C:nucleus"/>
    <property type="evidence" value="ECO:0007669"/>
    <property type="project" value="UniProtKB-SubCell"/>
</dbReference>
<feature type="region of interest" description="Disordered" evidence="6">
    <location>
        <begin position="588"/>
        <end position="608"/>
    </location>
</feature>
<keyword evidence="3" id="KW-0805">Transcription regulation</keyword>
<accession>A0A182YCI5</accession>
<keyword evidence="5" id="KW-0539">Nucleus</keyword>
<dbReference type="AlphaFoldDB" id="A0A182YCI5"/>
<dbReference type="PANTHER" id="PTHR35346">
    <property type="entry name" value="BEN DOMAIN-CONTAINING PROTEIN 6"/>
    <property type="match status" value="1"/>
</dbReference>
<dbReference type="VEuPathDB" id="VectorBase:ASTEI20_043814"/>
<feature type="region of interest" description="Disordered" evidence="6">
    <location>
        <begin position="449"/>
        <end position="471"/>
    </location>
</feature>
<evidence type="ECO:0000256" key="2">
    <source>
        <dbReference type="ARBA" id="ARBA00022491"/>
    </source>
</evidence>
<keyword evidence="8" id="KW-1185">Reference proteome</keyword>
<evidence type="ECO:0000256" key="6">
    <source>
        <dbReference type="SAM" id="MobiDB-lite"/>
    </source>
</evidence>
<evidence type="ECO:0000256" key="5">
    <source>
        <dbReference type="ARBA" id="ARBA00023242"/>
    </source>
</evidence>
<reference evidence="7" key="2">
    <citation type="submission" date="2020-05" db="UniProtKB">
        <authorList>
            <consortium name="EnsemblMetazoa"/>
        </authorList>
    </citation>
    <scope>IDENTIFICATION</scope>
    <source>
        <strain evidence="7">Indian</strain>
    </source>
</reference>
<dbReference type="OMA" id="CKNERIM"/>
<evidence type="ECO:0000256" key="4">
    <source>
        <dbReference type="ARBA" id="ARBA00023163"/>
    </source>
</evidence>
<dbReference type="InterPro" id="IPR037496">
    <property type="entry name" value="BEND6-like"/>
</dbReference>
<reference evidence="8" key="1">
    <citation type="journal article" date="2014" name="Genome Biol.">
        <title>Genome analysis of a major urban malaria vector mosquito, Anopheles stephensi.</title>
        <authorList>
            <person name="Jiang X."/>
            <person name="Peery A."/>
            <person name="Hall A.B."/>
            <person name="Sharma A."/>
            <person name="Chen X.G."/>
            <person name="Waterhouse R.M."/>
            <person name="Komissarov A."/>
            <person name="Riehle M.M."/>
            <person name="Shouche Y."/>
            <person name="Sharakhova M.V."/>
            <person name="Lawson D."/>
            <person name="Pakpour N."/>
            <person name="Arensburger P."/>
            <person name="Davidson V.L."/>
            <person name="Eiglmeier K."/>
            <person name="Emrich S."/>
            <person name="George P."/>
            <person name="Kennedy R.C."/>
            <person name="Mane S.P."/>
            <person name="Maslen G."/>
            <person name="Oringanje C."/>
            <person name="Qi Y."/>
            <person name="Settlage R."/>
            <person name="Tojo M."/>
            <person name="Tubio J.M."/>
            <person name="Unger M.F."/>
            <person name="Wang B."/>
            <person name="Vernick K.D."/>
            <person name="Ribeiro J.M."/>
            <person name="James A.A."/>
            <person name="Michel K."/>
            <person name="Riehle M.A."/>
            <person name="Luckhart S."/>
            <person name="Sharakhov I.V."/>
            <person name="Tu Z."/>
        </authorList>
    </citation>
    <scope>NUCLEOTIDE SEQUENCE [LARGE SCALE GENOMIC DNA]</scope>
    <source>
        <strain evidence="8">Indian</strain>
    </source>
</reference>
<protein>
    <submittedName>
        <fullName evidence="7">BEN domain-containing protein</fullName>
    </submittedName>
</protein>
<dbReference type="EnsemblMetazoa" id="ASTEI06171-RA">
    <property type="protein sequence ID" value="ASTEI06171-PA"/>
    <property type="gene ID" value="ASTEI06171"/>
</dbReference>
<dbReference type="PROSITE" id="PS51457">
    <property type="entry name" value="BEN"/>
    <property type="match status" value="1"/>
</dbReference>
<feature type="compositionally biased region" description="Polar residues" evidence="6">
    <location>
        <begin position="381"/>
        <end position="392"/>
    </location>
</feature>
<feature type="compositionally biased region" description="Polar residues" evidence="6">
    <location>
        <begin position="237"/>
        <end position="253"/>
    </location>
</feature>
<name>A0A182YCI5_ANOST</name>
<dbReference type="GO" id="GO:0003714">
    <property type="term" value="F:transcription corepressor activity"/>
    <property type="evidence" value="ECO:0007669"/>
    <property type="project" value="InterPro"/>
</dbReference>
<feature type="region of interest" description="Disordered" evidence="6">
    <location>
        <begin position="233"/>
        <end position="253"/>
    </location>
</feature>
<dbReference type="SMART" id="SM01025">
    <property type="entry name" value="BEN"/>
    <property type="match status" value="1"/>
</dbReference>
<dbReference type="Pfam" id="PF10523">
    <property type="entry name" value="BEN"/>
    <property type="match status" value="1"/>
</dbReference>
<dbReference type="InterPro" id="IPR018379">
    <property type="entry name" value="BEN_domain"/>
</dbReference>
<dbReference type="GO" id="GO:0003677">
    <property type="term" value="F:DNA binding"/>
    <property type="evidence" value="ECO:0007669"/>
    <property type="project" value="InterPro"/>
</dbReference>
<evidence type="ECO:0000256" key="3">
    <source>
        <dbReference type="ARBA" id="ARBA00023015"/>
    </source>
</evidence>
<dbReference type="PANTHER" id="PTHR35346:SF1">
    <property type="entry name" value="BEN DOMAIN-CONTAINING PROTEIN 6"/>
    <property type="match status" value="1"/>
</dbReference>
<evidence type="ECO:0000256" key="1">
    <source>
        <dbReference type="ARBA" id="ARBA00004123"/>
    </source>
</evidence>
<feature type="region of interest" description="Disordered" evidence="6">
    <location>
        <begin position="375"/>
        <end position="409"/>
    </location>
</feature>
<sequence length="608" mass="67115">MEQSKSISTCSGVAAHPDTGSFVESVDSCGTTVTSSCVPVENRLPTTYHLNSQGHVTANVLYKSAETFKRPEAGADVSQCWALIEWETSDEEPNSYTVIDSSQIIEVARENNQPDEESKSRTRDSGLYTGKLIHVLRGRYVMPATIVIISEDRKFLETELQELRIMAANNLISKSAVSAQTYRRQTLPTHAQDEGVAGNPFHTDSTYHTTVVPPARTIAARFPRNDHVPVHAPPMTFDQQTQTTGTSADVGTSQDANLGRIMSYLESIMAEQKGYRMESEYNRKMLLELQEKILDQHEMLRNVQSQLAKLEPVGSPVRVYSQSKENSPASVGITQVEQRYSSDPDVGLGPNGMIIDSYDTTTTITNNNHIVLESRTEHQQDGNSNQSWTSSKMDVLDTRKSTTPSTMDDASKIISESSIFIEELETTHHESAQSTSNCATEVHDLIENDWNDSMPENEGSEQPKRNGTTASNTAMVAIGSNNTMVSKSVLDNIKWVSYKFATRKLLLAVFPREVLATHSLSGRPCPTMINSTGKPVKQALDPNIVADVVELITKKFPVDESNVRAVITNKCADENKMLQKRNVTAAPANGGKRIAHRTKKSCNKENLS</sequence>
<comment type="subcellular location">
    <subcellularLocation>
        <location evidence="1">Nucleus</location>
    </subcellularLocation>
</comment>
<organism evidence="7 8">
    <name type="scientific">Anopheles stephensi</name>
    <name type="common">Indo-Pakistan malaria mosquito</name>
    <dbReference type="NCBI Taxonomy" id="30069"/>
    <lineage>
        <taxon>Eukaryota</taxon>
        <taxon>Metazoa</taxon>
        <taxon>Ecdysozoa</taxon>
        <taxon>Arthropoda</taxon>
        <taxon>Hexapoda</taxon>
        <taxon>Insecta</taxon>
        <taxon>Pterygota</taxon>
        <taxon>Neoptera</taxon>
        <taxon>Endopterygota</taxon>
        <taxon>Diptera</taxon>
        <taxon>Nematocera</taxon>
        <taxon>Culicoidea</taxon>
        <taxon>Culicidae</taxon>
        <taxon>Anophelinae</taxon>
        <taxon>Anopheles</taxon>
    </lineage>
</organism>
<proteinExistence type="predicted"/>
<keyword evidence="2" id="KW-0678">Repressor</keyword>
<dbReference type="GO" id="GO:0045666">
    <property type="term" value="P:positive regulation of neuron differentiation"/>
    <property type="evidence" value="ECO:0007669"/>
    <property type="project" value="InterPro"/>
</dbReference>
<dbReference type="Gene3D" id="1.10.10.2590">
    <property type="entry name" value="BEN domain"/>
    <property type="match status" value="1"/>
</dbReference>
<keyword evidence="4" id="KW-0804">Transcription</keyword>
<evidence type="ECO:0000313" key="8">
    <source>
        <dbReference type="Proteomes" id="UP000076408"/>
    </source>
</evidence>
<dbReference type="Proteomes" id="UP000076408">
    <property type="component" value="Unassembled WGS sequence"/>
</dbReference>
<dbReference type="VEuPathDB" id="VectorBase:ASTEI06171"/>
<dbReference type="GO" id="GO:0045746">
    <property type="term" value="P:negative regulation of Notch signaling pathway"/>
    <property type="evidence" value="ECO:0007669"/>
    <property type="project" value="InterPro"/>
</dbReference>
<dbReference type="VEuPathDB" id="VectorBase:ASTE003882"/>
<evidence type="ECO:0000313" key="7">
    <source>
        <dbReference type="EnsemblMetazoa" id="ASTEI06171-PA"/>
    </source>
</evidence>